<proteinExistence type="predicted"/>
<evidence type="ECO:0000313" key="1">
    <source>
        <dbReference type="EMBL" id="KAI5067777.1"/>
    </source>
</evidence>
<gene>
    <name evidence="1" type="ORF">GOP47_0018305</name>
</gene>
<reference evidence="1" key="1">
    <citation type="submission" date="2021-01" db="EMBL/GenBank/DDBJ databases">
        <title>Adiantum capillus-veneris genome.</title>
        <authorList>
            <person name="Fang Y."/>
            <person name="Liao Q."/>
        </authorList>
    </citation>
    <scope>NUCLEOTIDE SEQUENCE</scope>
    <source>
        <strain evidence="1">H3</strain>
        <tissue evidence="1">Leaf</tissue>
    </source>
</reference>
<comment type="caution">
    <text evidence="1">The sequence shown here is derived from an EMBL/GenBank/DDBJ whole genome shotgun (WGS) entry which is preliminary data.</text>
</comment>
<evidence type="ECO:0000313" key="2">
    <source>
        <dbReference type="Proteomes" id="UP000886520"/>
    </source>
</evidence>
<organism evidence="1 2">
    <name type="scientific">Adiantum capillus-veneris</name>
    <name type="common">Maidenhair fern</name>
    <dbReference type="NCBI Taxonomy" id="13818"/>
    <lineage>
        <taxon>Eukaryota</taxon>
        <taxon>Viridiplantae</taxon>
        <taxon>Streptophyta</taxon>
        <taxon>Embryophyta</taxon>
        <taxon>Tracheophyta</taxon>
        <taxon>Polypodiopsida</taxon>
        <taxon>Polypodiidae</taxon>
        <taxon>Polypodiales</taxon>
        <taxon>Pteridineae</taxon>
        <taxon>Pteridaceae</taxon>
        <taxon>Vittarioideae</taxon>
        <taxon>Adiantum</taxon>
    </lineage>
</organism>
<protein>
    <submittedName>
        <fullName evidence="1">Uncharacterized protein</fullName>
    </submittedName>
</protein>
<dbReference type="EMBL" id="JABFUD020000017">
    <property type="protein sequence ID" value="KAI5067777.1"/>
    <property type="molecule type" value="Genomic_DNA"/>
</dbReference>
<dbReference type="Proteomes" id="UP000886520">
    <property type="component" value="Chromosome 17"/>
</dbReference>
<name>A0A9D4ZBG8_ADICA</name>
<accession>A0A9D4ZBG8</accession>
<sequence>MSGRSNYTAFPYGAGIKSRWPDHGPPPYYTPPEDLFSFPPPHSTEASWVAEATENFGRPATQLAKAEVNSVFCKIVGTESSSAVLEEIPGVGLLVAAVYYSAEQQQSKHGTSSADHNSTFATNVRAILALLGDGVAFCLMQLGSARKAAISKLGRQLGLLLQMAIFNYYSDAQREVPADDICATRLLVDLATVPAAALGGAAGLKSTLADPANVAIIQVLLTSPTLASHVALVSPLFSALVEHMPDDN</sequence>
<keyword evidence="2" id="KW-1185">Reference proteome</keyword>
<dbReference type="AlphaFoldDB" id="A0A9D4ZBG8"/>